<keyword evidence="3" id="KW-1185">Reference proteome</keyword>
<proteinExistence type="predicted"/>
<dbReference type="Gene3D" id="2.130.10.10">
    <property type="entry name" value="YVTN repeat-like/Quinoprotein amine dehydrogenase"/>
    <property type="match status" value="1"/>
</dbReference>
<dbReference type="InterPro" id="IPR011047">
    <property type="entry name" value="Quinoprotein_ADH-like_sf"/>
</dbReference>
<reference evidence="2 3" key="1">
    <citation type="submission" date="2017-02" db="EMBL/GenBank/DDBJ databases">
        <authorList>
            <person name="Peterson S.W."/>
        </authorList>
    </citation>
    <scope>NUCLEOTIDE SEQUENCE [LARGE SCALE GENOMIC DNA]</scope>
    <source>
        <strain evidence="2 3">ATCC 27749</strain>
    </source>
</reference>
<keyword evidence="1" id="KW-0732">Signal</keyword>
<organism evidence="2 3">
    <name type="scientific">Gemmiger formicilis</name>
    <dbReference type="NCBI Taxonomy" id="745368"/>
    <lineage>
        <taxon>Bacteria</taxon>
        <taxon>Bacillati</taxon>
        <taxon>Bacillota</taxon>
        <taxon>Clostridia</taxon>
        <taxon>Eubacteriales</taxon>
        <taxon>Gemmiger</taxon>
    </lineage>
</organism>
<dbReference type="InterPro" id="IPR015943">
    <property type="entry name" value="WD40/YVTN_repeat-like_dom_sf"/>
</dbReference>
<dbReference type="EMBL" id="FUYF01000002">
    <property type="protein sequence ID" value="SKA75856.1"/>
    <property type="molecule type" value="Genomic_DNA"/>
</dbReference>
<dbReference type="Proteomes" id="UP000190286">
    <property type="component" value="Unassembled WGS sequence"/>
</dbReference>
<evidence type="ECO:0008006" key="4">
    <source>
        <dbReference type="Google" id="ProtNLM"/>
    </source>
</evidence>
<sequence>MKKVALLLAAAMLALAGCASAGDTAAASEAAPAESTAESAAAEDSTEAALPGEPHPLSAYSACAVSGSSVYTAVSHFSSSEDSLGSFDHSTVYKTDLTTGQTYEMYRTGSQLASAPLIIDDTLYFICYDGGMLALPTTGGEARVLPFSYDDWMPVFYAGHYLYCRSVSAAPFCRTGGMRFNLENGETAPWNIPVETMYIPDVVGDALLLCRVVSDYPVPYPDDDEMSQALLQNTTLEYTLADPATGAVRQTCFTLPYDIPQPGNLTVYTYLGKCGSDFYFRADQCDDEYALVSQSVLRIGTDCTRTDLGITKTPDYLDYCAVLQGDEVRWLLTRGTDGIYLIYDTQGHEIGRNKRPAGLETFFPLCMLDDGRLLMVVGYDWEHDSAARYAVMDADEFLNGGSAYREMMFVE</sequence>
<dbReference type="PROSITE" id="PS51257">
    <property type="entry name" value="PROKAR_LIPOPROTEIN"/>
    <property type="match status" value="1"/>
</dbReference>
<evidence type="ECO:0000313" key="3">
    <source>
        <dbReference type="Proteomes" id="UP000190286"/>
    </source>
</evidence>
<evidence type="ECO:0000256" key="1">
    <source>
        <dbReference type="SAM" id="SignalP"/>
    </source>
</evidence>
<evidence type="ECO:0000313" key="2">
    <source>
        <dbReference type="EMBL" id="SKA75856.1"/>
    </source>
</evidence>
<accession>A0A1T4WEU5</accession>
<dbReference type="RefSeq" id="WP_078783506.1">
    <property type="nucleotide sequence ID" value="NZ_FUYF01000002.1"/>
</dbReference>
<feature type="signal peptide" evidence="1">
    <location>
        <begin position="1"/>
        <end position="21"/>
    </location>
</feature>
<gene>
    <name evidence="2" type="ORF">SAMN02745178_00492</name>
</gene>
<protein>
    <recommendedName>
        <fullName evidence="4">DUF5050 domain-containing protein</fullName>
    </recommendedName>
</protein>
<dbReference type="GeneID" id="93336984"/>
<feature type="chain" id="PRO_5039308903" description="DUF5050 domain-containing protein" evidence="1">
    <location>
        <begin position="22"/>
        <end position="411"/>
    </location>
</feature>
<dbReference type="SUPFAM" id="SSF50998">
    <property type="entry name" value="Quinoprotein alcohol dehydrogenase-like"/>
    <property type="match status" value="1"/>
</dbReference>
<dbReference type="AlphaFoldDB" id="A0A1T4WEU5"/>
<name>A0A1T4WEU5_9FIRM</name>